<keyword evidence="1" id="KW-0472">Membrane</keyword>
<comment type="caution">
    <text evidence="2">The sequence shown here is derived from an EMBL/GenBank/DDBJ whole genome shotgun (WGS) entry which is preliminary data.</text>
</comment>
<proteinExistence type="predicted"/>
<dbReference type="EMBL" id="JAMWBK010000003">
    <property type="protein sequence ID" value="KAJ8906849.1"/>
    <property type="molecule type" value="Genomic_DNA"/>
</dbReference>
<evidence type="ECO:0008006" key="4">
    <source>
        <dbReference type="Google" id="ProtNLM"/>
    </source>
</evidence>
<name>A0AAV8UXR9_9RHOD</name>
<keyword evidence="1" id="KW-0812">Transmembrane</keyword>
<feature type="transmembrane region" description="Helical" evidence="1">
    <location>
        <begin position="109"/>
        <end position="128"/>
    </location>
</feature>
<reference evidence="2 3" key="1">
    <citation type="journal article" date="2023" name="Nat. Commun.">
        <title>Origin of minicircular mitochondrial genomes in red algae.</title>
        <authorList>
            <person name="Lee Y."/>
            <person name="Cho C.H."/>
            <person name="Lee Y.M."/>
            <person name="Park S.I."/>
            <person name="Yang J.H."/>
            <person name="West J.A."/>
            <person name="Bhattacharya D."/>
            <person name="Yoon H.S."/>
        </authorList>
    </citation>
    <scope>NUCLEOTIDE SEQUENCE [LARGE SCALE GENOMIC DNA]</scope>
    <source>
        <strain evidence="2 3">CCMP1338</strain>
        <tissue evidence="2">Whole cell</tissue>
    </source>
</reference>
<keyword evidence="3" id="KW-1185">Reference proteome</keyword>
<evidence type="ECO:0000313" key="2">
    <source>
        <dbReference type="EMBL" id="KAJ8906849.1"/>
    </source>
</evidence>
<protein>
    <recommendedName>
        <fullName evidence="4">TRAF-type domain-containing protein</fullName>
    </recommendedName>
</protein>
<accession>A0AAV8UXR9</accession>
<evidence type="ECO:0000256" key="1">
    <source>
        <dbReference type="SAM" id="Phobius"/>
    </source>
</evidence>
<organism evidence="2 3">
    <name type="scientific">Rhodosorus marinus</name>
    <dbReference type="NCBI Taxonomy" id="101924"/>
    <lineage>
        <taxon>Eukaryota</taxon>
        <taxon>Rhodophyta</taxon>
        <taxon>Stylonematophyceae</taxon>
        <taxon>Stylonematales</taxon>
        <taxon>Stylonemataceae</taxon>
        <taxon>Rhodosorus</taxon>
    </lineage>
</organism>
<gene>
    <name evidence="2" type="ORF">NDN08_003333</name>
</gene>
<evidence type="ECO:0000313" key="3">
    <source>
        <dbReference type="Proteomes" id="UP001157974"/>
    </source>
</evidence>
<dbReference type="AlphaFoldDB" id="A0AAV8UXR9"/>
<dbReference type="Proteomes" id="UP001157974">
    <property type="component" value="Unassembled WGS sequence"/>
</dbReference>
<sequence length="144" mass="16478">MTEHSDSKCEYGATRESDLDAESGFLYINEGGRCVYCRSHVTEELIESHLHNCPGRLEICNLCFSLVHLREMNSHDQSNCERYIAGRAFRMKEVRLLPLGLNLSSLKRLAPWIAVTFVIVFIACFSTYEAIQYMSTPVPENFHP</sequence>
<keyword evidence="1" id="KW-1133">Transmembrane helix</keyword>
<dbReference type="Gene3D" id="3.30.40.10">
    <property type="entry name" value="Zinc/RING finger domain, C3HC4 (zinc finger)"/>
    <property type="match status" value="1"/>
</dbReference>
<dbReference type="InterPro" id="IPR013083">
    <property type="entry name" value="Znf_RING/FYVE/PHD"/>
</dbReference>